<keyword evidence="10" id="KW-1185">Reference proteome</keyword>
<dbReference type="InterPro" id="IPR037944">
    <property type="entry name" value="PRX5-like"/>
</dbReference>
<dbReference type="GO" id="GO:0004601">
    <property type="term" value="F:peroxidase activity"/>
    <property type="evidence" value="ECO:0007669"/>
    <property type="project" value="UniProtKB-KW"/>
</dbReference>
<dbReference type="Pfam" id="PF08534">
    <property type="entry name" value="Redoxin"/>
    <property type="match status" value="1"/>
</dbReference>
<protein>
    <recommendedName>
        <fullName evidence="8">Thioredoxin domain-containing protein</fullName>
    </recommendedName>
</protein>
<dbReference type="SUPFAM" id="SSF52833">
    <property type="entry name" value="Thioredoxin-like"/>
    <property type="match status" value="1"/>
</dbReference>
<evidence type="ECO:0000256" key="4">
    <source>
        <dbReference type="ARBA" id="ARBA00023002"/>
    </source>
</evidence>
<feature type="signal peptide" evidence="7">
    <location>
        <begin position="1"/>
        <end position="16"/>
    </location>
</feature>
<accession>A0ABD3NLE7</accession>
<keyword evidence="6" id="KW-0676">Redox-active center</keyword>
<comment type="function">
    <text evidence="6">Thiol-specific peroxidase that catalyzes the reduction of hydrogen peroxide and organic hydroperoxides to water and alcohols, respectively. Plays a role in cell protection against oxidative stress by detoxifying peroxides.</text>
</comment>
<dbReference type="EMBL" id="JALLAZ020001477">
    <property type="protein sequence ID" value="KAL3774300.1"/>
    <property type="molecule type" value="Genomic_DNA"/>
</dbReference>
<evidence type="ECO:0000256" key="6">
    <source>
        <dbReference type="RuleBase" id="RU366011"/>
    </source>
</evidence>
<keyword evidence="2 6" id="KW-0575">Peroxidase</keyword>
<dbReference type="Gene3D" id="3.40.30.10">
    <property type="entry name" value="Glutaredoxin"/>
    <property type="match status" value="1"/>
</dbReference>
<dbReference type="AlphaFoldDB" id="A0ABD3NLE7"/>
<organism evidence="9 10">
    <name type="scientific">Stephanodiscus triporus</name>
    <dbReference type="NCBI Taxonomy" id="2934178"/>
    <lineage>
        <taxon>Eukaryota</taxon>
        <taxon>Sar</taxon>
        <taxon>Stramenopiles</taxon>
        <taxon>Ochrophyta</taxon>
        <taxon>Bacillariophyta</taxon>
        <taxon>Coscinodiscophyceae</taxon>
        <taxon>Thalassiosirophycidae</taxon>
        <taxon>Stephanodiscales</taxon>
        <taxon>Stephanodiscaceae</taxon>
        <taxon>Stephanodiscus</taxon>
    </lineage>
</organism>
<dbReference type="InterPro" id="IPR036249">
    <property type="entry name" value="Thioredoxin-like_sf"/>
</dbReference>
<dbReference type="Proteomes" id="UP001530315">
    <property type="component" value="Unassembled WGS sequence"/>
</dbReference>
<dbReference type="InterPro" id="IPR013740">
    <property type="entry name" value="Redoxin"/>
</dbReference>
<evidence type="ECO:0000256" key="3">
    <source>
        <dbReference type="ARBA" id="ARBA00022862"/>
    </source>
</evidence>
<name>A0ABD3NLE7_9STRA</name>
<reference evidence="9 10" key="1">
    <citation type="submission" date="2024-10" db="EMBL/GenBank/DDBJ databases">
        <title>Updated reference genomes for cyclostephanoid diatoms.</title>
        <authorList>
            <person name="Roberts W.R."/>
            <person name="Alverson A.J."/>
        </authorList>
    </citation>
    <scope>NUCLEOTIDE SEQUENCE [LARGE SCALE GENOMIC DNA]</scope>
    <source>
        <strain evidence="9 10">AJA276-08</strain>
    </source>
</reference>
<dbReference type="PANTHER" id="PTHR10430:SF16">
    <property type="entry name" value="PEROXIREDOXIN-5, MITOCHONDRIAL"/>
    <property type="match status" value="1"/>
</dbReference>
<comment type="caution">
    <text evidence="9">The sequence shown here is derived from an EMBL/GenBank/DDBJ whole genome shotgun (WGS) entry which is preliminary data.</text>
</comment>
<sequence length="201" mass="20830">MLRILLISALAATGIAFSPIIAAPSTSSLSASSPSSPALTMAEEVKVGDRIPSVVLKEGQADYGTPKDVNIAELIAGKKVAIFAVPGAFTPGCSKSHLPSFMTAQDELKAKGVELTICMATNDAYVMEAWGRTSGGADAGIRFLSDANAELSRALGLSIEGGILVRVKRFSLIAEDGVVTHYFSSAKDSSDTWAPNVLAAL</sequence>
<evidence type="ECO:0000256" key="7">
    <source>
        <dbReference type="SAM" id="SignalP"/>
    </source>
</evidence>
<feature type="domain" description="Thioredoxin" evidence="8">
    <location>
        <begin position="45"/>
        <end position="201"/>
    </location>
</feature>
<keyword evidence="3 6" id="KW-0049">Antioxidant</keyword>
<dbReference type="PROSITE" id="PS51352">
    <property type="entry name" value="THIOREDOXIN_2"/>
    <property type="match status" value="1"/>
</dbReference>
<keyword evidence="7" id="KW-0732">Signal</keyword>
<evidence type="ECO:0000256" key="2">
    <source>
        <dbReference type="ARBA" id="ARBA00022559"/>
    </source>
</evidence>
<evidence type="ECO:0000259" key="8">
    <source>
        <dbReference type="PROSITE" id="PS51352"/>
    </source>
</evidence>
<feature type="active site" description="Cysteine sulfenic acid (-SOH) intermediate" evidence="5">
    <location>
        <position position="93"/>
    </location>
</feature>
<evidence type="ECO:0000313" key="9">
    <source>
        <dbReference type="EMBL" id="KAL3774300.1"/>
    </source>
</evidence>
<dbReference type="PANTHER" id="PTHR10430">
    <property type="entry name" value="PEROXIREDOXIN"/>
    <property type="match status" value="1"/>
</dbReference>
<proteinExistence type="inferred from homology"/>
<evidence type="ECO:0000256" key="1">
    <source>
        <dbReference type="ARBA" id="ARBA00010505"/>
    </source>
</evidence>
<gene>
    <name evidence="9" type="ORF">ACHAW5_010204</name>
</gene>
<evidence type="ECO:0000313" key="10">
    <source>
        <dbReference type="Proteomes" id="UP001530315"/>
    </source>
</evidence>
<evidence type="ECO:0000256" key="5">
    <source>
        <dbReference type="PIRSR" id="PIRSR637944-1"/>
    </source>
</evidence>
<keyword evidence="4 6" id="KW-0560">Oxidoreductase</keyword>
<dbReference type="CDD" id="cd03013">
    <property type="entry name" value="PRX5_like"/>
    <property type="match status" value="1"/>
</dbReference>
<dbReference type="InterPro" id="IPR013766">
    <property type="entry name" value="Thioredoxin_domain"/>
</dbReference>
<feature type="chain" id="PRO_5044866871" description="Thioredoxin domain-containing protein" evidence="7">
    <location>
        <begin position="17"/>
        <end position="201"/>
    </location>
</feature>
<comment type="similarity">
    <text evidence="1 6">Belongs to the peroxiredoxin family. Prx5 subfamily.</text>
</comment>